<dbReference type="PROSITE" id="PS51186">
    <property type="entry name" value="GNAT"/>
    <property type="match status" value="1"/>
</dbReference>
<keyword evidence="1 4" id="KW-0808">Transferase</keyword>
<reference evidence="4 5" key="1">
    <citation type="submission" date="2019-07" db="EMBL/GenBank/DDBJ databases">
        <title>Deinococcus detaillus sp. nov., isolated from humus soil in Antarctica.</title>
        <authorList>
            <person name="Zhang K."/>
        </authorList>
    </citation>
    <scope>NUCLEOTIDE SEQUENCE [LARGE SCALE GENOMIC DNA]</scope>
    <source>
        <strain evidence="4 5">H1</strain>
    </source>
</reference>
<dbReference type="EMBL" id="VKDB01000023">
    <property type="protein sequence ID" value="TSA81397.1"/>
    <property type="molecule type" value="Genomic_DNA"/>
</dbReference>
<keyword evidence="2" id="KW-0012">Acyltransferase</keyword>
<dbReference type="Gene3D" id="3.40.630.30">
    <property type="match status" value="1"/>
</dbReference>
<dbReference type="SUPFAM" id="SSF55729">
    <property type="entry name" value="Acyl-CoA N-acyltransferases (Nat)"/>
    <property type="match status" value="1"/>
</dbReference>
<gene>
    <name evidence="4" type="ORF">FNU79_15445</name>
</gene>
<comment type="caution">
    <text evidence="4">The sequence shown here is derived from an EMBL/GenBank/DDBJ whole genome shotgun (WGS) entry which is preliminary data.</text>
</comment>
<dbReference type="Pfam" id="PF00583">
    <property type="entry name" value="Acetyltransf_1"/>
    <property type="match status" value="1"/>
</dbReference>
<organism evidence="4 5">
    <name type="scientific">Deinococcus detaillensis</name>
    <dbReference type="NCBI Taxonomy" id="2592048"/>
    <lineage>
        <taxon>Bacteria</taxon>
        <taxon>Thermotogati</taxon>
        <taxon>Deinococcota</taxon>
        <taxon>Deinococci</taxon>
        <taxon>Deinococcales</taxon>
        <taxon>Deinococcaceae</taxon>
        <taxon>Deinococcus</taxon>
    </lineage>
</organism>
<feature type="domain" description="N-acetyltransferase" evidence="3">
    <location>
        <begin position="3"/>
        <end position="144"/>
    </location>
</feature>
<dbReference type="InterPro" id="IPR000182">
    <property type="entry name" value="GNAT_dom"/>
</dbReference>
<dbReference type="InterPro" id="IPR050832">
    <property type="entry name" value="Bact_Acetyltransf"/>
</dbReference>
<sequence>MTIQVRVLNPNEAHILNHLAPDVFDNPPDPRWTAEFFADARHHLAAALDGETVVGMASGVHYVHPDKPPELFINEVGVSDAYQGQGLGRRLMDTLLEHARTLGCVAAWTLTEPDNVAARRLYSAVGGEEDTCQISVFPLGQENA</sequence>
<evidence type="ECO:0000256" key="2">
    <source>
        <dbReference type="ARBA" id="ARBA00023315"/>
    </source>
</evidence>
<dbReference type="PANTHER" id="PTHR43877">
    <property type="entry name" value="AMINOALKYLPHOSPHONATE N-ACETYLTRANSFERASE-RELATED-RELATED"/>
    <property type="match status" value="1"/>
</dbReference>
<dbReference type="Proteomes" id="UP000316092">
    <property type="component" value="Unassembled WGS sequence"/>
</dbReference>
<evidence type="ECO:0000313" key="5">
    <source>
        <dbReference type="Proteomes" id="UP000316092"/>
    </source>
</evidence>
<evidence type="ECO:0000259" key="3">
    <source>
        <dbReference type="PROSITE" id="PS51186"/>
    </source>
</evidence>
<dbReference type="AlphaFoldDB" id="A0A553UMG7"/>
<name>A0A553UMG7_9DEIO</name>
<dbReference type="GO" id="GO:0016747">
    <property type="term" value="F:acyltransferase activity, transferring groups other than amino-acyl groups"/>
    <property type="evidence" value="ECO:0007669"/>
    <property type="project" value="InterPro"/>
</dbReference>
<evidence type="ECO:0000313" key="4">
    <source>
        <dbReference type="EMBL" id="TSA81397.1"/>
    </source>
</evidence>
<evidence type="ECO:0000256" key="1">
    <source>
        <dbReference type="ARBA" id="ARBA00022679"/>
    </source>
</evidence>
<proteinExistence type="predicted"/>
<dbReference type="InterPro" id="IPR016181">
    <property type="entry name" value="Acyl_CoA_acyltransferase"/>
</dbReference>
<keyword evidence="5" id="KW-1185">Reference proteome</keyword>
<dbReference type="CDD" id="cd04301">
    <property type="entry name" value="NAT_SF"/>
    <property type="match status" value="1"/>
</dbReference>
<dbReference type="RefSeq" id="WP_143721700.1">
    <property type="nucleotide sequence ID" value="NZ_VKDB01000023.1"/>
</dbReference>
<accession>A0A553UMG7</accession>
<dbReference type="OrthoDB" id="9796129at2"/>
<protein>
    <submittedName>
        <fullName evidence="4">GNAT family N-acetyltransferase</fullName>
    </submittedName>
</protein>